<accession>A0AAV7IUJ1</accession>
<name>A0AAV7IUJ1_COTGL</name>
<evidence type="ECO:0000256" key="2">
    <source>
        <dbReference type="SAM" id="SignalP"/>
    </source>
</evidence>
<evidence type="ECO:0000256" key="1">
    <source>
        <dbReference type="SAM" id="MobiDB-lite"/>
    </source>
</evidence>
<dbReference type="Proteomes" id="UP000826195">
    <property type="component" value="Unassembled WGS sequence"/>
</dbReference>
<keyword evidence="2" id="KW-0732">Signal</keyword>
<proteinExistence type="predicted"/>
<feature type="region of interest" description="Disordered" evidence="1">
    <location>
        <begin position="68"/>
        <end position="134"/>
    </location>
</feature>
<evidence type="ECO:0000313" key="3">
    <source>
        <dbReference type="EMBL" id="KAH0558294.1"/>
    </source>
</evidence>
<protein>
    <submittedName>
        <fullName evidence="3">Uncharacterized protein</fullName>
    </submittedName>
</protein>
<evidence type="ECO:0000313" key="4">
    <source>
        <dbReference type="Proteomes" id="UP000826195"/>
    </source>
</evidence>
<keyword evidence="4" id="KW-1185">Reference proteome</keyword>
<feature type="chain" id="PRO_5043339101" evidence="2">
    <location>
        <begin position="16"/>
        <end position="191"/>
    </location>
</feature>
<comment type="caution">
    <text evidence="3">The sequence shown here is derived from an EMBL/GenBank/DDBJ whole genome shotgun (WGS) entry which is preliminary data.</text>
</comment>
<dbReference type="EMBL" id="JAHXZJ010000747">
    <property type="protein sequence ID" value="KAH0558294.1"/>
    <property type="molecule type" value="Genomic_DNA"/>
</dbReference>
<dbReference type="AlphaFoldDB" id="A0AAV7IUJ1"/>
<sequence length="191" mass="20859">MLILGLSVGIKLVWRARTSLGNCWRSVPLLRGPKLWHTGTRSAKTVEGRRNILLGEIGSTFYRLYRGESRGGGTTTTGPQDHAMIPFSALPGPHSTSATPIHNRPEPDVPYSKSTTEKKGVFGSSRPVQRPTDLSDLQKGFPGSFLIEKRFSGALKALCVSVCRYVCLGIAGRREVWVTKSVRGVFAGTFE</sequence>
<gene>
    <name evidence="3" type="ORF">KQX54_015500</name>
</gene>
<reference evidence="3 4" key="1">
    <citation type="journal article" date="2021" name="J. Hered.">
        <title>A chromosome-level genome assembly of the parasitoid wasp, Cotesia glomerata (Hymenoptera: Braconidae).</title>
        <authorList>
            <person name="Pinto B.J."/>
            <person name="Weis J.J."/>
            <person name="Gamble T."/>
            <person name="Ode P.J."/>
            <person name="Paul R."/>
            <person name="Zaspel J.M."/>
        </authorList>
    </citation>
    <scope>NUCLEOTIDE SEQUENCE [LARGE SCALE GENOMIC DNA]</scope>
    <source>
        <strain evidence="3">CgM1</strain>
    </source>
</reference>
<feature type="signal peptide" evidence="2">
    <location>
        <begin position="1"/>
        <end position="15"/>
    </location>
</feature>
<organism evidence="3 4">
    <name type="scientific">Cotesia glomerata</name>
    <name type="common">Lepidopteran parasitic wasp</name>
    <name type="synonym">Apanteles glomeratus</name>
    <dbReference type="NCBI Taxonomy" id="32391"/>
    <lineage>
        <taxon>Eukaryota</taxon>
        <taxon>Metazoa</taxon>
        <taxon>Ecdysozoa</taxon>
        <taxon>Arthropoda</taxon>
        <taxon>Hexapoda</taxon>
        <taxon>Insecta</taxon>
        <taxon>Pterygota</taxon>
        <taxon>Neoptera</taxon>
        <taxon>Endopterygota</taxon>
        <taxon>Hymenoptera</taxon>
        <taxon>Apocrita</taxon>
        <taxon>Ichneumonoidea</taxon>
        <taxon>Braconidae</taxon>
        <taxon>Microgastrinae</taxon>
        <taxon>Cotesia</taxon>
    </lineage>
</organism>